<dbReference type="EMBL" id="LJTC01000014">
    <property type="protein sequence ID" value="KPM81277.1"/>
    <property type="molecule type" value="Genomic_DNA"/>
</dbReference>
<organism evidence="2 3">
    <name type="scientific">Pseudoalteromonas lipolytica</name>
    <dbReference type="NCBI Taxonomy" id="570156"/>
    <lineage>
        <taxon>Bacteria</taxon>
        <taxon>Pseudomonadati</taxon>
        <taxon>Pseudomonadota</taxon>
        <taxon>Gammaproteobacteria</taxon>
        <taxon>Alteromonadales</taxon>
        <taxon>Pseudoalteromonadaceae</taxon>
        <taxon>Pseudoalteromonas</taxon>
    </lineage>
</organism>
<accession>A0A0P7DVA9</accession>
<comment type="caution">
    <text evidence="2">The sequence shown here is derived from an EMBL/GenBank/DDBJ whole genome shotgun (WGS) entry which is preliminary data.</text>
</comment>
<proteinExistence type="predicted"/>
<name>A0A0P7DVA9_9GAMM</name>
<evidence type="ECO:0000313" key="3">
    <source>
        <dbReference type="Proteomes" id="UP000050378"/>
    </source>
</evidence>
<reference evidence="2 3" key="1">
    <citation type="submission" date="2015-09" db="EMBL/GenBank/DDBJ databases">
        <title>Draft Genome Sequence of Pseudoalteromonas lipolytica UCD-48B.</title>
        <authorList>
            <person name="Krusor M."/>
            <person name="Coil D.A."/>
            <person name="Lang J.M."/>
            <person name="Eisen J.A."/>
            <person name="Alexiev A."/>
        </authorList>
    </citation>
    <scope>NUCLEOTIDE SEQUENCE [LARGE SCALE GENOMIC DNA]</scope>
    <source>
        <strain evidence="2 3">UCD-48B</strain>
    </source>
</reference>
<dbReference type="Proteomes" id="UP000050378">
    <property type="component" value="Unassembled WGS sequence"/>
</dbReference>
<evidence type="ECO:0000256" key="1">
    <source>
        <dbReference type="SAM" id="SignalP"/>
    </source>
</evidence>
<dbReference type="AlphaFoldDB" id="A0A0P7DVA9"/>
<keyword evidence="1" id="KW-0732">Signal</keyword>
<protein>
    <submittedName>
        <fullName evidence="2">Uncharacterized protein</fullName>
    </submittedName>
</protein>
<sequence>MTMNKWQALLLASVFGLPAVVYAEHDGLVTVSAVRGDQLASYQRKGIGLYRYDQEHDGVVISQAMLSSRFELNSDWSAHTVLNVHPDPELTVGLTQAYLQYQPLTASRYKWTVKGGGFYPKMSLENPQNGWMSPYNYTNSAINTWIGEEVRAFGLEANIKRPGRQFRSNHSFEGFAAVFKGNDPAGTLLSWRGFAMHDRQTTFNEQIDFAVPRSFEWSQLDKQAEHVQPFEEVDGRFGYYVGAHWDYQKKSQLRVYYYDNNGDPGALNTRTGQYAWDTRFLSAAWLYKFNKQTRIIVQLLDGKTAMGTNRGVDNDFYSHFVLLSHKLDQHRLTIRYDYFKVSDHDDWQFDPNQSRGEALTASWRYQLSTKWQVGAEYSVLSSDAQNRPGMGFNEHNSQQQFQLSASWHF</sequence>
<dbReference type="PATRIC" id="fig|570156.3.peg.1574"/>
<feature type="signal peptide" evidence="1">
    <location>
        <begin position="1"/>
        <end position="23"/>
    </location>
</feature>
<feature type="chain" id="PRO_5006138080" evidence="1">
    <location>
        <begin position="24"/>
        <end position="409"/>
    </location>
</feature>
<evidence type="ECO:0000313" key="2">
    <source>
        <dbReference type="EMBL" id="KPM81277.1"/>
    </source>
</evidence>
<gene>
    <name evidence="2" type="ORF">AOG27_18260</name>
</gene>
<dbReference type="STRING" id="570156.AOG27_18260"/>
<dbReference type="SUPFAM" id="SSF56935">
    <property type="entry name" value="Porins"/>
    <property type="match status" value="1"/>
</dbReference>
<dbReference type="RefSeq" id="WP_054554424.1">
    <property type="nucleotide sequence ID" value="NZ_LJTC01000014.1"/>
</dbReference>
<dbReference type="OrthoDB" id="7531957at2"/>